<dbReference type="EMBL" id="JASBWT010000011">
    <property type="protein sequence ID" value="KAJ9100610.1"/>
    <property type="molecule type" value="Genomic_DNA"/>
</dbReference>
<proteinExistence type="predicted"/>
<sequence>MYADDDFSVFYLPTADLNQDGFEVIDEPSSQNDLWRRFHLSFEQVFLGGPSAIESDGTGDTTTPQEARLRSGTYDSPLYMKVSQKVRRLSEDRQFNGEPEWIEDDIYPDVEIEKAYVGRVRFYITNNASMDTLDDTGECPFDMGGNFIVNGSEKVLIAQERMAGDFLYVFAKAQPSAASHTAEITSVLGKGGRNKMSKMVIKKLLNGNANKGIRIRFPFASSAYAANVGMLCILHNVMRATLPYVRQNVPIMLIFRGLGILPDREIVKHVVYDVTDGEMTDLVQPSIEEGFAVQEQHIALDQIGRRGNVGLNAQDKRIKHAEDILARETLPHISTKADGHKSKAYFFGCMVHRLILAKLQRRDLDDRDHFGKKRLDLAGPLLANLFRLSFRKYTRDIYRHLQKNRAFEIGSAINKDAIEKGMRYSIATGDCGEQAKWMEAKAGVSQVLNRYTYASTLSHLRRTNTLIGHDGKIA</sequence>
<accession>A0ACC2VNF3</accession>
<comment type="caution">
    <text evidence="1">The sequence shown here is derived from an EMBL/GenBank/DDBJ whole genome shotgun (WGS) entry which is preliminary data.</text>
</comment>
<protein>
    <submittedName>
        <fullName evidence="1">Uncharacterized protein</fullName>
    </submittedName>
</protein>
<gene>
    <name evidence="1" type="ORF">QFC21_003654</name>
</gene>
<evidence type="ECO:0000313" key="2">
    <source>
        <dbReference type="Proteomes" id="UP001227268"/>
    </source>
</evidence>
<name>A0ACC2VNF3_9TREE</name>
<organism evidence="1 2">
    <name type="scientific">Naganishia friedmannii</name>
    <dbReference type="NCBI Taxonomy" id="89922"/>
    <lineage>
        <taxon>Eukaryota</taxon>
        <taxon>Fungi</taxon>
        <taxon>Dikarya</taxon>
        <taxon>Basidiomycota</taxon>
        <taxon>Agaricomycotina</taxon>
        <taxon>Tremellomycetes</taxon>
        <taxon>Filobasidiales</taxon>
        <taxon>Filobasidiaceae</taxon>
        <taxon>Naganishia</taxon>
    </lineage>
</organism>
<reference evidence="1" key="1">
    <citation type="submission" date="2023-04" db="EMBL/GenBank/DDBJ databases">
        <title>Draft Genome sequencing of Naganishia species isolated from polar environments using Oxford Nanopore Technology.</title>
        <authorList>
            <person name="Leo P."/>
            <person name="Venkateswaran K."/>
        </authorList>
    </citation>
    <scope>NUCLEOTIDE SEQUENCE</scope>
    <source>
        <strain evidence="1">MNA-CCFEE 5423</strain>
    </source>
</reference>
<dbReference type="Proteomes" id="UP001227268">
    <property type="component" value="Unassembled WGS sequence"/>
</dbReference>
<evidence type="ECO:0000313" key="1">
    <source>
        <dbReference type="EMBL" id="KAJ9100610.1"/>
    </source>
</evidence>
<keyword evidence="2" id="KW-1185">Reference proteome</keyword>